<comment type="similarity">
    <text evidence="2 14 16">Belongs to the TonB-dependent receptor family.</text>
</comment>
<keyword evidence="11 14" id="KW-0472">Membrane</keyword>
<evidence type="ECO:0000256" key="14">
    <source>
        <dbReference type="PROSITE-ProRule" id="PRU01360"/>
    </source>
</evidence>
<organism evidence="20 21">
    <name type="scientific">Rugamonas apoptosis</name>
    <dbReference type="NCBI Taxonomy" id="2758570"/>
    <lineage>
        <taxon>Bacteria</taxon>
        <taxon>Pseudomonadati</taxon>
        <taxon>Pseudomonadota</taxon>
        <taxon>Betaproteobacteria</taxon>
        <taxon>Burkholderiales</taxon>
        <taxon>Oxalobacteraceae</taxon>
        <taxon>Telluria group</taxon>
        <taxon>Rugamonas</taxon>
    </lineage>
</organism>
<dbReference type="SUPFAM" id="SSF56935">
    <property type="entry name" value="Porins"/>
    <property type="match status" value="1"/>
</dbReference>
<keyword evidence="13 14" id="KW-0998">Cell outer membrane</keyword>
<evidence type="ECO:0000256" key="11">
    <source>
        <dbReference type="ARBA" id="ARBA00023136"/>
    </source>
</evidence>
<keyword evidence="4 14" id="KW-1134">Transmembrane beta strand</keyword>
<keyword evidence="5" id="KW-0410">Iron transport</keyword>
<dbReference type="InterPro" id="IPR012910">
    <property type="entry name" value="Plug_dom"/>
</dbReference>
<comment type="caution">
    <text evidence="20">The sequence shown here is derived from an EMBL/GenBank/DDBJ whole genome shotgun (WGS) entry which is preliminary data.</text>
</comment>
<evidence type="ECO:0000313" key="21">
    <source>
        <dbReference type="Proteomes" id="UP000573499"/>
    </source>
</evidence>
<feature type="signal peptide" evidence="17">
    <location>
        <begin position="1"/>
        <end position="27"/>
    </location>
</feature>
<keyword evidence="21" id="KW-1185">Reference proteome</keyword>
<evidence type="ECO:0000313" key="20">
    <source>
        <dbReference type="EMBL" id="MBA5690038.1"/>
    </source>
</evidence>
<keyword evidence="10 16" id="KW-0798">TonB box</keyword>
<dbReference type="Pfam" id="PF00593">
    <property type="entry name" value="TonB_dep_Rec_b-barrel"/>
    <property type="match status" value="1"/>
</dbReference>
<dbReference type="Pfam" id="PF07715">
    <property type="entry name" value="Plug"/>
    <property type="match status" value="1"/>
</dbReference>
<dbReference type="PROSITE" id="PS01156">
    <property type="entry name" value="TONB_DEPENDENT_REC_2"/>
    <property type="match status" value="1"/>
</dbReference>
<dbReference type="RefSeq" id="WP_182156836.1">
    <property type="nucleotide sequence ID" value="NZ_JACEZU010000014.1"/>
</dbReference>
<evidence type="ECO:0000256" key="16">
    <source>
        <dbReference type="RuleBase" id="RU003357"/>
    </source>
</evidence>
<evidence type="ECO:0000259" key="19">
    <source>
        <dbReference type="Pfam" id="PF07715"/>
    </source>
</evidence>
<feature type="short sequence motif" description="TonB C-terminal box" evidence="15">
    <location>
        <begin position="739"/>
        <end position="756"/>
    </location>
</feature>
<dbReference type="AlphaFoldDB" id="A0A7W2FE61"/>
<evidence type="ECO:0000256" key="17">
    <source>
        <dbReference type="SAM" id="SignalP"/>
    </source>
</evidence>
<accession>A0A7W2FE61</accession>
<dbReference type="InterPro" id="IPR036942">
    <property type="entry name" value="Beta-barrel_TonB_sf"/>
</dbReference>
<dbReference type="Gene3D" id="2.170.130.10">
    <property type="entry name" value="TonB-dependent receptor, plug domain"/>
    <property type="match status" value="1"/>
</dbReference>
<dbReference type="PROSITE" id="PS52016">
    <property type="entry name" value="TONB_DEPENDENT_REC_3"/>
    <property type="match status" value="1"/>
</dbReference>
<dbReference type="InterPro" id="IPR037066">
    <property type="entry name" value="Plug_dom_sf"/>
</dbReference>
<evidence type="ECO:0000256" key="7">
    <source>
        <dbReference type="ARBA" id="ARBA00022729"/>
    </source>
</evidence>
<dbReference type="InterPro" id="IPR000531">
    <property type="entry name" value="Beta-barrel_TonB"/>
</dbReference>
<dbReference type="PANTHER" id="PTHR32552:SF68">
    <property type="entry name" value="FERRICHROME OUTER MEMBRANE TRANSPORTER_PHAGE RECEPTOR"/>
    <property type="match status" value="1"/>
</dbReference>
<evidence type="ECO:0000256" key="4">
    <source>
        <dbReference type="ARBA" id="ARBA00022452"/>
    </source>
</evidence>
<evidence type="ECO:0000256" key="13">
    <source>
        <dbReference type="ARBA" id="ARBA00023237"/>
    </source>
</evidence>
<evidence type="ECO:0000256" key="10">
    <source>
        <dbReference type="ARBA" id="ARBA00023077"/>
    </source>
</evidence>
<feature type="chain" id="PRO_5030539704" evidence="17">
    <location>
        <begin position="28"/>
        <end position="756"/>
    </location>
</feature>
<evidence type="ECO:0000256" key="2">
    <source>
        <dbReference type="ARBA" id="ARBA00009810"/>
    </source>
</evidence>
<keyword evidence="12 20" id="KW-0675">Receptor</keyword>
<reference evidence="20 21" key="1">
    <citation type="submission" date="2020-07" db="EMBL/GenBank/DDBJ databases">
        <title>Novel species isolated from subtropical streams in China.</title>
        <authorList>
            <person name="Lu H."/>
        </authorList>
    </citation>
    <scope>NUCLEOTIDE SEQUENCE [LARGE SCALE GENOMIC DNA]</scope>
    <source>
        <strain evidence="20 21">LX47W</strain>
    </source>
</reference>
<evidence type="ECO:0000256" key="1">
    <source>
        <dbReference type="ARBA" id="ARBA00004571"/>
    </source>
</evidence>
<name>A0A7W2FE61_9BURK</name>
<proteinExistence type="inferred from homology"/>
<dbReference type="Gene3D" id="2.40.170.20">
    <property type="entry name" value="TonB-dependent receptor, beta-barrel domain"/>
    <property type="match status" value="1"/>
</dbReference>
<feature type="domain" description="TonB-dependent receptor plug" evidence="19">
    <location>
        <begin position="84"/>
        <end position="189"/>
    </location>
</feature>
<dbReference type="InterPro" id="IPR039426">
    <property type="entry name" value="TonB-dep_rcpt-like"/>
</dbReference>
<dbReference type="EMBL" id="JACEZU010000014">
    <property type="protein sequence ID" value="MBA5690038.1"/>
    <property type="molecule type" value="Genomic_DNA"/>
</dbReference>
<dbReference type="PANTHER" id="PTHR32552">
    <property type="entry name" value="FERRICHROME IRON RECEPTOR-RELATED"/>
    <property type="match status" value="1"/>
</dbReference>
<evidence type="ECO:0000256" key="15">
    <source>
        <dbReference type="PROSITE-ProRule" id="PRU10144"/>
    </source>
</evidence>
<gene>
    <name evidence="20" type="ORF">H3H39_23610</name>
</gene>
<dbReference type="Proteomes" id="UP000573499">
    <property type="component" value="Unassembled WGS sequence"/>
</dbReference>
<evidence type="ECO:0000256" key="3">
    <source>
        <dbReference type="ARBA" id="ARBA00022448"/>
    </source>
</evidence>
<keyword evidence="6 14" id="KW-0812">Transmembrane</keyword>
<evidence type="ECO:0000256" key="5">
    <source>
        <dbReference type="ARBA" id="ARBA00022496"/>
    </source>
</evidence>
<evidence type="ECO:0000256" key="12">
    <source>
        <dbReference type="ARBA" id="ARBA00023170"/>
    </source>
</evidence>
<evidence type="ECO:0000259" key="18">
    <source>
        <dbReference type="Pfam" id="PF00593"/>
    </source>
</evidence>
<keyword evidence="9" id="KW-0406">Ion transport</keyword>
<protein>
    <submittedName>
        <fullName evidence="20">TonB-dependent receptor</fullName>
    </submittedName>
</protein>
<dbReference type="InterPro" id="IPR010917">
    <property type="entry name" value="TonB_rcpt_CS"/>
</dbReference>
<dbReference type="GO" id="GO:0015344">
    <property type="term" value="F:siderophore uptake transmembrane transporter activity"/>
    <property type="evidence" value="ECO:0007669"/>
    <property type="project" value="TreeGrafter"/>
</dbReference>
<sequence length="756" mass="81072">MTSNRAFPRTKLASLVALALVHMGASAADNMPDADGAAAAAAAGATATATVVVSAKAGAYRADETAKGSASFVAPTQASLQASEPQSIITREFIELSVAPTAEYSRIVNIAPSMSGDSANGPGLSETKTTMRGFGDDQYNITFDGIPWGDTNNPAHHSTSFFPGSVIGGAVVERGPGTAGNFGYATFGGSINLYSKEPSKTQSASLFGSVGTWGTALVGGAFESGRLRDYGNATVQLNYQHLKSDGYLTGNSIKSDNYFIKFQRTIGADTLATVVATDNEIKYVQPDNSKGPTLAQIAKFGKNYSLNDDPTSFNYTGFNHTSKHTDFSYLRLETSWGDGVNSDNQLYTYAYDNQTIASTDPTGATLPGTKAGAPGNKDIPGIDKQNKYRAYGDIFKLSKQFGNSTGRAGFWYEYSDTDRHQYDLDLTLNLRDPRETKPAPVAFPSVLFDQQSTIRNFQPFVEFEWAATDSLTVTPGVKAVHITRAVDADVNQSTRLPQHTSVDYKATLPFLTANQRIGADLAVYAQYAKGFQIPDLKSFYLADPTRNSSDPQLSTNYQLGVVGKRDVLTWDVDLYRIDFTNKYVSNGLGGTAAAYVNLGGVTYKGVEGQLTWAVGNGLALYANGSSNKATANDTGKTISGSPDMTAALGALYNAGPWSASLIYKRTGEVRQADYDPAKPAAYDQYLTPAYGNMDLSVAYRFQNPGAGIKTLKLQFNVFNLLNRQEFVSISPGKTAAFDQYISQAPRSVQLSAKADF</sequence>
<keyword evidence="8" id="KW-0408">Iron</keyword>
<evidence type="ECO:0000256" key="8">
    <source>
        <dbReference type="ARBA" id="ARBA00023004"/>
    </source>
</evidence>
<keyword evidence="7 17" id="KW-0732">Signal</keyword>
<feature type="domain" description="TonB-dependent receptor-like beta-barrel" evidence="18">
    <location>
        <begin position="277"/>
        <end position="720"/>
    </location>
</feature>
<evidence type="ECO:0000256" key="9">
    <source>
        <dbReference type="ARBA" id="ARBA00023065"/>
    </source>
</evidence>
<comment type="subcellular location">
    <subcellularLocation>
        <location evidence="1 14">Cell outer membrane</location>
        <topology evidence="1 14">Multi-pass membrane protein</topology>
    </subcellularLocation>
</comment>
<evidence type="ECO:0000256" key="6">
    <source>
        <dbReference type="ARBA" id="ARBA00022692"/>
    </source>
</evidence>
<dbReference type="GO" id="GO:0009279">
    <property type="term" value="C:cell outer membrane"/>
    <property type="evidence" value="ECO:0007669"/>
    <property type="project" value="UniProtKB-SubCell"/>
</dbReference>
<keyword evidence="3 14" id="KW-0813">Transport</keyword>